<evidence type="ECO:0000259" key="1">
    <source>
        <dbReference type="Pfam" id="PF01863"/>
    </source>
</evidence>
<proteinExistence type="predicted"/>
<accession>A0A1W6D1D9</accession>
<dbReference type="KEGG" id="pcon:B0A89_13720"/>
<protein>
    <submittedName>
        <fullName evidence="2">Zinc metalloprotease</fullName>
    </submittedName>
</protein>
<dbReference type="InterPro" id="IPR053136">
    <property type="entry name" value="UTP_pyrophosphatase-like"/>
</dbReference>
<keyword evidence="2" id="KW-0482">Metalloprotease</keyword>
<keyword evidence="2" id="KW-0378">Hydrolase</keyword>
<reference evidence="2 3" key="1">
    <citation type="submission" date="2017-03" db="EMBL/GenBank/DDBJ databases">
        <title>Genome sequence of Paracoccus contaminans isolated from a water microcosm.</title>
        <authorList>
            <person name="Aurass P."/>
            <person name="Karste S."/>
            <person name="Trost E."/>
            <person name="Glaeser S.P."/>
            <person name="Kaempfer P."/>
            <person name="Flieger A."/>
        </authorList>
    </citation>
    <scope>NUCLEOTIDE SEQUENCE [LARGE SCALE GENOMIC DNA]</scope>
    <source>
        <strain evidence="3">RKI 16-01929T\LMG 29738T\CCM 8701T\CIP 111112T</strain>
    </source>
</reference>
<dbReference type="GO" id="GO:0006508">
    <property type="term" value="P:proteolysis"/>
    <property type="evidence" value="ECO:0007669"/>
    <property type="project" value="UniProtKB-KW"/>
</dbReference>
<gene>
    <name evidence="2" type="ORF">B0A89_13720</name>
</gene>
<dbReference type="Pfam" id="PF01863">
    <property type="entry name" value="YgjP-like"/>
    <property type="match status" value="1"/>
</dbReference>
<dbReference type="Proteomes" id="UP000193017">
    <property type="component" value="Chromosome"/>
</dbReference>
<keyword evidence="3" id="KW-1185">Reference proteome</keyword>
<name>A0A1W6D1D9_9RHOB</name>
<dbReference type="Gene3D" id="3.30.2010.10">
    <property type="entry name" value="Metalloproteases ('zincins'), catalytic domain"/>
    <property type="match status" value="1"/>
</dbReference>
<sequence length="211" mass="22879">MTLRVSGRDGQVTLTLPPDLPRPEAIAFAESRIPWLRRALAQAPQAAPVVFGAALPVEGRALVLTPAPLRSPVVDGGALLLPQARPAAASAAGFLRMLAQARLTAASDRHAGALGRGFRALSLRDTRSRWGSCTHDGRLMYSWRLAMAPPAVLDYVAAHEVAHLAHMDHSPRFWAAVGGLCPDWRMHRDWLRRNGAALQRWQFRPGTAAAN</sequence>
<dbReference type="InterPro" id="IPR002725">
    <property type="entry name" value="YgjP-like_metallopeptidase"/>
</dbReference>
<evidence type="ECO:0000313" key="2">
    <source>
        <dbReference type="EMBL" id="ARJ70938.1"/>
    </source>
</evidence>
<keyword evidence="2" id="KW-0645">Protease</keyword>
<dbReference type="EMBL" id="CP020612">
    <property type="protein sequence ID" value="ARJ70938.1"/>
    <property type="molecule type" value="Genomic_DNA"/>
</dbReference>
<feature type="domain" description="YgjP-like metallopeptidase" evidence="1">
    <location>
        <begin position="5"/>
        <end position="194"/>
    </location>
</feature>
<dbReference type="PANTHER" id="PTHR30399">
    <property type="entry name" value="UNCHARACTERIZED PROTEIN YGJP"/>
    <property type="match status" value="1"/>
</dbReference>
<dbReference type="CDD" id="cd07344">
    <property type="entry name" value="M48_yhfN_like"/>
    <property type="match status" value="1"/>
</dbReference>
<evidence type="ECO:0000313" key="3">
    <source>
        <dbReference type="Proteomes" id="UP000193017"/>
    </source>
</evidence>
<dbReference type="OrthoDB" id="9795402at2"/>
<dbReference type="PANTHER" id="PTHR30399:SF1">
    <property type="entry name" value="UTP PYROPHOSPHATASE"/>
    <property type="match status" value="1"/>
</dbReference>
<dbReference type="GO" id="GO:0008237">
    <property type="term" value="F:metallopeptidase activity"/>
    <property type="evidence" value="ECO:0007669"/>
    <property type="project" value="UniProtKB-KW"/>
</dbReference>
<dbReference type="AlphaFoldDB" id="A0A1W6D1D9"/>
<organism evidence="2 3">
    <name type="scientific">Paracoccus contaminans</name>
    <dbReference type="NCBI Taxonomy" id="1945662"/>
    <lineage>
        <taxon>Bacteria</taxon>
        <taxon>Pseudomonadati</taxon>
        <taxon>Pseudomonadota</taxon>
        <taxon>Alphaproteobacteria</taxon>
        <taxon>Rhodobacterales</taxon>
        <taxon>Paracoccaceae</taxon>
        <taxon>Paracoccus</taxon>
    </lineage>
</organism>
<dbReference type="STRING" id="1945662.B0A89_13720"/>